<comment type="caution">
    <text evidence="11">The sequence shown here is derived from an EMBL/GenBank/DDBJ whole genome shotgun (WGS) entry which is preliminary data.</text>
</comment>
<dbReference type="InterPro" id="IPR032675">
    <property type="entry name" value="LRR_dom_sf"/>
</dbReference>
<dbReference type="Pfam" id="PF23559">
    <property type="entry name" value="WHD_DRP"/>
    <property type="match status" value="1"/>
</dbReference>
<dbReference type="InterPro" id="IPR027417">
    <property type="entry name" value="P-loop_NTPase"/>
</dbReference>
<gene>
    <name evidence="11" type="ORF">RGQ29_017900</name>
</gene>
<evidence type="ECO:0000259" key="9">
    <source>
        <dbReference type="Pfam" id="PF23598"/>
    </source>
</evidence>
<evidence type="ECO:0000313" key="11">
    <source>
        <dbReference type="EMBL" id="KAK4594005.1"/>
    </source>
</evidence>
<organism evidence="11 12">
    <name type="scientific">Quercus rubra</name>
    <name type="common">Northern red oak</name>
    <name type="synonym">Quercus borealis</name>
    <dbReference type="NCBI Taxonomy" id="3512"/>
    <lineage>
        <taxon>Eukaryota</taxon>
        <taxon>Viridiplantae</taxon>
        <taxon>Streptophyta</taxon>
        <taxon>Embryophyta</taxon>
        <taxon>Tracheophyta</taxon>
        <taxon>Spermatophyta</taxon>
        <taxon>Magnoliopsida</taxon>
        <taxon>eudicotyledons</taxon>
        <taxon>Gunneridae</taxon>
        <taxon>Pentapetalae</taxon>
        <taxon>rosids</taxon>
        <taxon>fabids</taxon>
        <taxon>Fagales</taxon>
        <taxon>Fagaceae</taxon>
        <taxon>Quercus</taxon>
    </lineage>
</organism>
<keyword evidence="5" id="KW-0067">ATP-binding</keyword>
<dbReference type="SUPFAM" id="SSF52058">
    <property type="entry name" value="L domain-like"/>
    <property type="match status" value="1"/>
</dbReference>
<dbReference type="Pfam" id="PF00931">
    <property type="entry name" value="NB-ARC"/>
    <property type="match status" value="1"/>
</dbReference>
<dbReference type="FunFam" id="3.40.50.300:FF:001091">
    <property type="entry name" value="Probable disease resistance protein At1g61300"/>
    <property type="match status" value="1"/>
</dbReference>
<dbReference type="SUPFAM" id="SSF52047">
    <property type="entry name" value="RNI-like"/>
    <property type="match status" value="1"/>
</dbReference>
<dbReference type="SUPFAM" id="SSF52540">
    <property type="entry name" value="P-loop containing nucleoside triphosphate hydrolases"/>
    <property type="match status" value="1"/>
</dbReference>
<dbReference type="InterPro" id="IPR058922">
    <property type="entry name" value="WHD_DRP"/>
</dbReference>
<keyword evidence="3" id="KW-0547">Nucleotide-binding</keyword>
<dbReference type="GO" id="GO:0005524">
    <property type="term" value="F:ATP binding"/>
    <property type="evidence" value="ECO:0007669"/>
    <property type="project" value="UniProtKB-KW"/>
</dbReference>
<protein>
    <recommendedName>
        <fullName evidence="13">Disease resistance protein RGA3</fullName>
    </recommendedName>
</protein>
<dbReference type="PRINTS" id="PR00364">
    <property type="entry name" value="DISEASERSIST"/>
</dbReference>
<evidence type="ECO:0000259" key="6">
    <source>
        <dbReference type="Pfam" id="PF00931"/>
    </source>
</evidence>
<evidence type="ECO:0000259" key="8">
    <source>
        <dbReference type="Pfam" id="PF23559"/>
    </source>
</evidence>
<dbReference type="GO" id="GO:0006952">
    <property type="term" value="P:defense response"/>
    <property type="evidence" value="ECO:0007669"/>
    <property type="project" value="UniProtKB-KW"/>
</dbReference>
<dbReference type="InterPro" id="IPR002182">
    <property type="entry name" value="NB-ARC"/>
</dbReference>
<evidence type="ECO:0000256" key="2">
    <source>
        <dbReference type="ARBA" id="ARBA00022737"/>
    </source>
</evidence>
<dbReference type="GO" id="GO:0051707">
    <property type="term" value="P:response to other organism"/>
    <property type="evidence" value="ECO:0007669"/>
    <property type="project" value="UniProtKB-ARBA"/>
</dbReference>
<dbReference type="Pfam" id="PF18052">
    <property type="entry name" value="Rx_N"/>
    <property type="match status" value="1"/>
</dbReference>
<dbReference type="InterPro" id="IPR036388">
    <property type="entry name" value="WH-like_DNA-bd_sf"/>
</dbReference>
<feature type="domain" description="Disease resistance R13L4/SHOC-2-like LRR" evidence="9">
    <location>
        <begin position="566"/>
        <end position="814"/>
    </location>
</feature>
<feature type="domain" description="Disease resistance protein winged helix" evidence="8">
    <location>
        <begin position="423"/>
        <end position="495"/>
    </location>
</feature>
<evidence type="ECO:0000256" key="5">
    <source>
        <dbReference type="ARBA" id="ARBA00022840"/>
    </source>
</evidence>
<dbReference type="GO" id="GO:0043531">
    <property type="term" value="F:ADP binding"/>
    <property type="evidence" value="ECO:0007669"/>
    <property type="project" value="InterPro"/>
</dbReference>
<keyword evidence="2" id="KW-0677">Repeat</keyword>
<dbReference type="FunFam" id="1.10.10.10:FF:000322">
    <property type="entry name" value="Probable disease resistance protein At1g63360"/>
    <property type="match status" value="1"/>
</dbReference>
<feature type="domain" description="NB-ARC" evidence="6">
    <location>
        <begin position="169"/>
        <end position="340"/>
    </location>
</feature>
<name>A0AAN7FQ93_QUERU</name>
<dbReference type="EMBL" id="JAXUIC010000004">
    <property type="protein sequence ID" value="KAK4594005.1"/>
    <property type="molecule type" value="Genomic_DNA"/>
</dbReference>
<dbReference type="PANTHER" id="PTHR36766">
    <property type="entry name" value="PLANT BROAD-SPECTRUM MILDEW RESISTANCE PROTEIN RPW8"/>
    <property type="match status" value="1"/>
</dbReference>
<feature type="domain" description="R13L1/DRL21-like LRR repeat region" evidence="10">
    <location>
        <begin position="1023"/>
        <end position="1078"/>
    </location>
</feature>
<dbReference type="Pfam" id="PF25019">
    <property type="entry name" value="LRR_R13L1-DRL21"/>
    <property type="match status" value="1"/>
</dbReference>
<dbReference type="InterPro" id="IPR056789">
    <property type="entry name" value="LRR_R13L1-DRL21"/>
</dbReference>
<dbReference type="CDD" id="cd14798">
    <property type="entry name" value="RX-CC_like"/>
    <property type="match status" value="1"/>
</dbReference>
<dbReference type="InterPro" id="IPR041118">
    <property type="entry name" value="Rx_N"/>
</dbReference>
<dbReference type="Proteomes" id="UP001324115">
    <property type="component" value="Unassembled WGS sequence"/>
</dbReference>
<dbReference type="Gene3D" id="3.80.10.10">
    <property type="entry name" value="Ribonuclease Inhibitor"/>
    <property type="match status" value="2"/>
</dbReference>
<dbReference type="PANTHER" id="PTHR36766:SF38">
    <property type="entry name" value="DISEASE RESISTANCE PROTEIN RGA3"/>
    <property type="match status" value="1"/>
</dbReference>
<sequence length="1142" mass="130368">MAEGALFIVAEGIIGQLGNLALKELELLWGVKEELQKLEDTVSTIKAVILDAEEQQAQNHTIRNWLGRLKDALYEADDLLDDFSTEGLRREAMTRNKKAKEVRIFFSKSNQLAYGLKMGHKIKAIRERLYSIAKDREFHLEERRRETQVMDLMRETDYFVRAENVIGREHDKKVIIERLLDSNIEENVSVYSIVGLGGLGKTTLAQLVFNDEEIQKIFERKLWVCISDDFDVKIIVKKILECAKGKKLENLERNASINDLQKEIDGKRFLLVLDDVWNDDSEKWDRLKEILLAGARGSRILVTTRDEKVAESSKTIKTHRLKGLNDEDSWSLFKQKAFKKGREPENSKFKEIGMEIVSKCKGVPLAIKTIGSLLYSKKSEEEWLSFKNNEFSKINETNIQPILRLSYDHLPSHLKQCFAYCSLFPKDYRIEKGRLVKLWMAQGFIKPLGQNQCLEDAGYEYFMELLWRSFFQKDDENFWDKSPIFKIHDLMHDLAISVAGKESTTLGINVESICEKTHHVSFAFNLDPSKQIPISLFKASRIRTFLLPCQIWDSKMIWNKSTCDAFVSSFKFLRLLDLNRTSIRNVPHSIGKLKHLRYLNLSMNGYIKILPSSITRLQNLETLNLFCCEGLIELPKNISKLVNLRHLNIDECSSLTHMPRGFGQLTNLHSLTQYVLSTDSRCGGELKELHGLNQLRENLRIKNLRHGNGAELEYKARNLKEKQHLKGLALEWIEREVDVGYDEMSVEALEPNQNLNSLELIYYRGVKYPSWLSLLNNLVSLKLDSMKNIQDGLPLNQFPSLKTLVLSDIPSLEYVSLVSEGFKLPPLEFLDIFNCPNLKGWWKRRSDSIEEDEDAADKYSEISTITAKNHSLPSFTHLSNLTIFGCPKLSSMPLFPYLEKLDLSESNLRPLERTISMGMISTASQENPTAAAVAESTSSAPSYSSSTLAASFTPLSKLKSLHIFMIDGSDGHVLQSIQHLTALEDFCLFNYNGDGMELEWQGLRKLQYLSLIDHPKLASLPVGLQQATSLRHLEISSCPSLTTLPEWICEIISLQSLKIWNCPNLTSLPALTSLKTLQIRRCPILVESCKSQDWVARIENLGGALAPPKEEDPEQSETDEEYELKTRGFTKIFGRCSGSTSQ</sequence>
<accession>A0AAN7FQ93</accession>
<evidence type="ECO:0000313" key="12">
    <source>
        <dbReference type="Proteomes" id="UP001324115"/>
    </source>
</evidence>
<keyword evidence="1" id="KW-0433">Leucine-rich repeat</keyword>
<proteinExistence type="predicted"/>
<dbReference type="Gene3D" id="3.40.50.300">
    <property type="entry name" value="P-loop containing nucleotide triphosphate hydrolases"/>
    <property type="match status" value="1"/>
</dbReference>
<reference evidence="11 12" key="1">
    <citation type="journal article" date="2023" name="G3 (Bethesda)">
        <title>A haplotype-resolved chromosome-scale genome for Quercus rubra L. provides insights into the genetics of adaptive traits for red oak species.</title>
        <authorList>
            <person name="Kapoor B."/>
            <person name="Jenkins J."/>
            <person name="Schmutz J."/>
            <person name="Zhebentyayeva T."/>
            <person name="Kuelheim C."/>
            <person name="Coggeshall M."/>
            <person name="Heim C."/>
            <person name="Lasky J.R."/>
            <person name="Leites L."/>
            <person name="Islam-Faridi N."/>
            <person name="Romero-Severson J."/>
            <person name="DeLeo V.L."/>
            <person name="Lucas S.M."/>
            <person name="Lazic D."/>
            <person name="Gailing O."/>
            <person name="Carlson J."/>
            <person name="Staton M."/>
        </authorList>
    </citation>
    <scope>NUCLEOTIDE SEQUENCE [LARGE SCALE GENOMIC DNA]</scope>
    <source>
        <strain evidence="11">Pseudo-F2</strain>
    </source>
</reference>
<dbReference type="InterPro" id="IPR042197">
    <property type="entry name" value="Apaf_helical"/>
</dbReference>
<evidence type="ECO:0008006" key="13">
    <source>
        <dbReference type="Google" id="ProtNLM"/>
    </source>
</evidence>
<dbReference type="InterPro" id="IPR055414">
    <property type="entry name" value="LRR_R13L4/SHOC2-like"/>
</dbReference>
<evidence type="ECO:0000256" key="1">
    <source>
        <dbReference type="ARBA" id="ARBA00022614"/>
    </source>
</evidence>
<dbReference type="Pfam" id="PF23598">
    <property type="entry name" value="LRR_14"/>
    <property type="match status" value="1"/>
</dbReference>
<dbReference type="InterPro" id="IPR038005">
    <property type="entry name" value="RX-like_CC"/>
</dbReference>
<evidence type="ECO:0000259" key="7">
    <source>
        <dbReference type="Pfam" id="PF18052"/>
    </source>
</evidence>
<feature type="domain" description="Disease resistance N-terminal" evidence="7">
    <location>
        <begin position="13"/>
        <end position="97"/>
    </location>
</feature>
<keyword evidence="12" id="KW-1185">Reference proteome</keyword>
<evidence type="ECO:0000259" key="10">
    <source>
        <dbReference type="Pfam" id="PF25019"/>
    </source>
</evidence>
<dbReference type="AlphaFoldDB" id="A0AAN7FQ93"/>
<evidence type="ECO:0000256" key="4">
    <source>
        <dbReference type="ARBA" id="ARBA00022821"/>
    </source>
</evidence>
<dbReference type="Gene3D" id="1.10.10.10">
    <property type="entry name" value="Winged helix-like DNA-binding domain superfamily/Winged helix DNA-binding domain"/>
    <property type="match status" value="1"/>
</dbReference>
<keyword evidence="4" id="KW-0611">Plant defense</keyword>
<dbReference type="Gene3D" id="1.10.8.430">
    <property type="entry name" value="Helical domain of apoptotic protease-activating factors"/>
    <property type="match status" value="1"/>
</dbReference>
<evidence type="ECO:0000256" key="3">
    <source>
        <dbReference type="ARBA" id="ARBA00022741"/>
    </source>
</evidence>
<dbReference type="Gene3D" id="1.20.5.4130">
    <property type="match status" value="1"/>
</dbReference>